<evidence type="ECO:0000313" key="2">
    <source>
        <dbReference type="EMBL" id="KAJ1176860.1"/>
    </source>
</evidence>
<proteinExistence type="predicted"/>
<evidence type="ECO:0000313" key="3">
    <source>
        <dbReference type="Proteomes" id="UP001066276"/>
    </source>
</evidence>
<protein>
    <submittedName>
        <fullName evidence="2">Uncharacterized protein</fullName>
    </submittedName>
</protein>
<keyword evidence="1" id="KW-0812">Transmembrane</keyword>
<name>A0AAV7TJQ5_PLEWA</name>
<keyword evidence="1" id="KW-0472">Membrane</keyword>
<gene>
    <name evidence="2" type="ORF">NDU88_002127</name>
</gene>
<comment type="caution">
    <text evidence="2">The sequence shown here is derived from an EMBL/GenBank/DDBJ whole genome shotgun (WGS) entry which is preliminary data.</text>
</comment>
<dbReference type="Proteomes" id="UP001066276">
    <property type="component" value="Chromosome 3_2"/>
</dbReference>
<dbReference type="EMBL" id="JANPWB010000006">
    <property type="protein sequence ID" value="KAJ1176860.1"/>
    <property type="molecule type" value="Genomic_DNA"/>
</dbReference>
<keyword evidence="3" id="KW-1185">Reference proteome</keyword>
<dbReference type="AlphaFoldDB" id="A0AAV7TJQ5"/>
<evidence type="ECO:0000256" key="1">
    <source>
        <dbReference type="SAM" id="Phobius"/>
    </source>
</evidence>
<keyword evidence="1" id="KW-1133">Transmembrane helix</keyword>
<feature type="transmembrane region" description="Helical" evidence="1">
    <location>
        <begin position="47"/>
        <end position="68"/>
    </location>
</feature>
<sequence>MFYVGNPVYLFACIVIVCGSGNGARDYITQAALSRVQCLTMRYPGGSAVLAVASGFAGVVTSSGRVAAAVRRRFSGVS</sequence>
<accession>A0AAV7TJQ5</accession>
<reference evidence="2" key="1">
    <citation type="journal article" date="2022" name="bioRxiv">
        <title>Sequencing and chromosome-scale assembly of the giantPleurodeles waltlgenome.</title>
        <authorList>
            <person name="Brown T."/>
            <person name="Elewa A."/>
            <person name="Iarovenko S."/>
            <person name="Subramanian E."/>
            <person name="Araus A.J."/>
            <person name="Petzold A."/>
            <person name="Susuki M."/>
            <person name="Suzuki K.-i.T."/>
            <person name="Hayashi T."/>
            <person name="Toyoda A."/>
            <person name="Oliveira C."/>
            <person name="Osipova E."/>
            <person name="Leigh N.D."/>
            <person name="Simon A."/>
            <person name="Yun M.H."/>
        </authorList>
    </citation>
    <scope>NUCLEOTIDE SEQUENCE</scope>
    <source>
        <strain evidence="2">20211129_DDA</strain>
        <tissue evidence="2">Liver</tissue>
    </source>
</reference>
<organism evidence="2 3">
    <name type="scientific">Pleurodeles waltl</name>
    <name type="common">Iberian ribbed newt</name>
    <dbReference type="NCBI Taxonomy" id="8319"/>
    <lineage>
        <taxon>Eukaryota</taxon>
        <taxon>Metazoa</taxon>
        <taxon>Chordata</taxon>
        <taxon>Craniata</taxon>
        <taxon>Vertebrata</taxon>
        <taxon>Euteleostomi</taxon>
        <taxon>Amphibia</taxon>
        <taxon>Batrachia</taxon>
        <taxon>Caudata</taxon>
        <taxon>Salamandroidea</taxon>
        <taxon>Salamandridae</taxon>
        <taxon>Pleurodelinae</taxon>
        <taxon>Pleurodeles</taxon>
    </lineage>
</organism>